<sequence>MSNIIPNERIDEKEKRKSLFLSIEKTKIRRKFDSVSISKIGESAVGKSSLVIRFVKGQFSLTQEPTDTAGQERYHSLAPMYYRGAGAAFIIYDITSYDTFEKSKKWINELKKLGDPDVRIALVGNKIDLVKERVIKKEVGKQYAEKNGLMFFETSAKTSENVDQLFLEMTVQLENSKKLTKKIDNEFSDSSDEGSVTLSKVKNHNNNSNCC</sequence>
<dbReference type="Gene3D" id="3.40.50.300">
    <property type="entry name" value="P-loop containing nucleotide triphosphate hydrolases"/>
    <property type="match status" value="1"/>
</dbReference>
<dbReference type="PROSITE" id="PS51419">
    <property type="entry name" value="RAB"/>
    <property type="match status" value="1"/>
</dbReference>
<feature type="compositionally biased region" description="Polar residues" evidence="2">
    <location>
        <begin position="193"/>
        <end position="211"/>
    </location>
</feature>
<dbReference type="SMART" id="SM00173">
    <property type="entry name" value="RAS"/>
    <property type="match status" value="1"/>
</dbReference>
<name>A0ABQ8YJN4_9EUKA</name>
<dbReference type="SMART" id="SM00174">
    <property type="entry name" value="RHO"/>
    <property type="match status" value="1"/>
</dbReference>
<dbReference type="InterPro" id="IPR005225">
    <property type="entry name" value="Small_GTP-bd"/>
</dbReference>
<proteinExistence type="predicted"/>
<reference evidence="3" key="1">
    <citation type="submission" date="2022-08" db="EMBL/GenBank/DDBJ databases">
        <title>Novel sulfate-reducing endosymbionts in the free-living metamonad Anaeramoeba.</title>
        <authorList>
            <person name="Jerlstrom-Hultqvist J."/>
            <person name="Cepicka I."/>
            <person name="Gallot-Lavallee L."/>
            <person name="Salas-Leiva D."/>
            <person name="Curtis B.A."/>
            <person name="Zahonova K."/>
            <person name="Pipaliya S."/>
            <person name="Dacks J."/>
            <person name="Roger A.J."/>
        </authorList>
    </citation>
    <scope>NUCLEOTIDE SEQUENCE</scope>
    <source>
        <strain evidence="3">Schooner1</strain>
    </source>
</reference>
<dbReference type="InterPro" id="IPR001806">
    <property type="entry name" value="Small_GTPase"/>
</dbReference>
<dbReference type="Pfam" id="PF00071">
    <property type="entry name" value="Ras"/>
    <property type="match status" value="1"/>
</dbReference>
<feature type="region of interest" description="Disordered" evidence="2">
    <location>
        <begin position="187"/>
        <end position="211"/>
    </location>
</feature>
<organism evidence="3 4">
    <name type="scientific">Anaeramoeba flamelloides</name>
    <dbReference type="NCBI Taxonomy" id="1746091"/>
    <lineage>
        <taxon>Eukaryota</taxon>
        <taxon>Metamonada</taxon>
        <taxon>Anaeramoebidae</taxon>
        <taxon>Anaeramoeba</taxon>
    </lineage>
</organism>
<keyword evidence="1" id="KW-0547">Nucleotide-binding</keyword>
<evidence type="ECO:0000313" key="3">
    <source>
        <dbReference type="EMBL" id="KAJ6244773.1"/>
    </source>
</evidence>
<dbReference type="SUPFAM" id="SSF52540">
    <property type="entry name" value="P-loop containing nucleoside triphosphate hydrolases"/>
    <property type="match status" value="1"/>
</dbReference>
<dbReference type="InterPro" id="IPR027417">
    <property type="entry name" value="P-loop_NTPase"/>
</dbReference>
<protein>
    <submittedName>
        <fullName evidence="3">Ras-related protein rab-5c</fullName>
    </submittedName>
</protein>
<dbReference type="NCBIfam" id="TIGR00231">
    <property type="entry name" value="small_GTP"/>
    <property type="match status" value="1"/>
</dbReference>
<dbReference type="PANTHER" id="PTHR47978">
    <property type="match status" value="1"/>
</dbReference>
<dbReference type="SMART" id="SM00176">
    <property type="entry name" value="RAN"/>
    <property type="match status" value="1"/>
</dbReference>
<dbReference type="SMART" id="SM00175">
    <property type="entry name" value="RAB"/>
    <property type="match status" value="1"/>
</dbReference>
<evidence type="ECO:0000313" key="4">
    <source>
        <dbReference type="Proteomes" id="UP001150062"/>
    </source>
</evidence>
<dbReference type="Proteomes" id="UP001150062">
    <property type="component" value="Unassembled WGS sequence"/>
</dbReference>
<accession>A0ABQ8YJN4</accession>
<dbReference type="PROSITE" id="PS51421">
    <property type="entry name" value="RAS"/>
    <property type="match status" value="1"/>
</dbReference>
<evidence type="ECO:0000256" key="2">
    <source>
        <dbReference type="SAM" id="MobiDB-lite"/>
    </source>
</evidence>
<evidence type="ECO:0000256" key="1">
    <source>
        <dbReference type="ARBA" id="ARBA00022741"/>
    </source>
</evidence>
<keyword evidence="4" id="KW-1185">Reference proteome</keyword>
<comment type="caution">
    <text evidence="3">The sequence shown here is derived from an EMBL/GenBank/DDBJ whole genome shotgun (WGS) entry which is preliminary data.</text>
</comment>
<dbReference type="EMBL" id="JAOAOG010000158">
    <property type="protein sequence ID" value="KAJ6244773.1"/>
    <property type="molecule type" value="Genomic_DNA"/>
</dbReference>
<gene>
    <name evidence="3" type="ORF">M0813_20864</name>
</gene>
<dbReference type="PRINTS" id="PR00449">
    <property type="entry name" value="RASTRNSFRMNG"/>
</dbReference>